<evidence type="ECO:0000313" key="3">
    <source>
        <dbReference type="Proteomes" id="UP001304650"/>
    </source>
</evidence>
<dbReference type="AlphaFoldDB" id="A0AA96RNW4"/>
<dbReference type="RefSeq" id="WP_314803173.1">
    <property type="nucleotide sequence ID" value="NZ_CP130319.1"/>
</dbReference>
<gene>
    <name evidence="2" type="ORF">MJB10_07685</name>
</gene>
<evidence type="ECO:0000313" key="2">
    <source>
        <dbReference type="EMBL" id="WNR45967.1"/>
    </source>
</evidence>
<protein>
    <submittedName>
        <fullName evidence="2">Uncharacterized protein</fullName>
    </submittedName>
</protein>
<proteinExistence type="predicted"/>
<dbReference type="KEGG" id="proo:MJB10_07685"/>
<keyword evidence="1" id="KW-0472">Membrane</keyword>
<keyword evidence="3" id="KW-1185">Reference proteome</keyword>
<organism evidence="2 3">
    <name type="scientific">Paenibacillus roseopurpureus</name>
    <dbReference type="NCBI Taxonomy" id="2918901"/>
    <lineage>
        <taxon>Bacteria</taxon>
        <taxon>Bacillati</taxon>
        <taxon>Bacillota</taxon>
        <taxon>Bacilli</taxon>
        <taxon>Bacillales</taxon>
        <taxon>Paenibacillaceae</taxon>
        <taxon>Paenibacillus</taxon>
    </lineage>
</organism>
<feature type="transmembrane region" description="Helical" evidence="1">
    <location>
        <begin position="6"/>
        <end position="23"/>
    </location>
</feature>
<name>A0AA96RNW4_9BACL</name>
<dbReference type="Proteomes" id="UP001304650">
    <property type="component" value="Chromosome"/>
</dbReference>
<evidence type="ECO:0000256" key="1">
    <source>
        <dbReference type="SAM" id="Phobius"/>
    </source>
</evidence>
<dbReference type="EMBL" id="CP130319">
    <property type="protein sequence ID" value="WNR45967.1"/>
    <property type="molecule type" value="Genomic_DNA"/>
</dbReference>
<sequence>MKKHGWFIVPIVAAVICLIVYIVRLHGTSDFSPYATLATVNGEPIAAGELQLAFDQVKTEVIDNLGKKFGVQDRPDFWNSMINNETPIQIAKQKALRLAINLKIPFLLAKKHGLIQAADYKTFMTNLQIVNGQRRDAHEKGQILYGPIQFNERDYAHYIQSNLVSDLKRQLISGLDISEEKLRERYESMKDANFREVPIIRGSLWSVHAGATSLKEQEDYFNKLRSIKQQDAGSIPDVSIESIEMNALTVKRDSMNWPSLVAQARSAFSGEWVGPLQDRTGFYLLKVENRIEGAYVPFETAKQVIFQQLAKEALAKEVNEATDRAEVVVKQEFGEWTPQM</sequence>
<keyword evidence="1" id="KW-1133">Transmembrane helix</keyword>
<keyword evidence="1" id="KW-0812">Transmembrane</keyword>
<reference evidence="2" key="1">
    <citation type="submission" date="2022-02" db="EMBL/GenBank/DDBJ databases">
        <title>Paenibacillus sp. MBLB1832 Whole Genome Shotgun Sequencing.</title>
        <authorList>
            <person name="Hwang C.Y."/>
            <person name="Cho E.-S."/>
            <person name="Seo M.-J."/>
        </authorList>
    </citation>
    <scope>NUCLEOTIDE SEQUENCE</scope>
    <source>
        <strain evidence="2">MBLB1832</strain>
    </source>
</reference>
<accession>A0AA96RNW4</accession>